<dbReference type="EMBL" id="BAABDO010000020">
    <property type="protein sequence ID" value="GAA4136192.1"/>
    <property type="molecule type" value="Genomic_DNA"/>
</dbReference>
<dbReference type="InterPro" id="IPR029058">
    <property type="entry name" value="AB_hydrolase_fold"/>
</dbReference>
<evidence type="ECO:0000313" key="3">
    <source>
        <dbReference type="Proteomes" id="UP001500266"/>
    </source>
</evidence>
<dbReference type="RefSeq" id="WP_345019644.1">
    <property type="nucleotide sequence ID" value="NZ_BAABDO010000020.1"/>
</dbReference>
<proteinExistence type="predicted"/>
<reference evidence="3" key="1">
    <citation type="journal article" date="2019" name="Int. J. Syst. Evol. Microbiol.">
        <title>The Global Catalogue of Microorganisms (GCM) 10K type strain sequencing project: providing services to taxonomists for standard genome sequencing and annotation.</title>
        <authorList>
            <consortium name="The Broad Institute Genomics Platform"/>
            <consortium name="The Broad Institute Genome Sequencing Center for Infectious Disease"/>
            <person name="Wu L."/>
            <person name="Ma J."/>
        </authorList>
    </citation>
    <scope>NUCLEOTIDE SEQUENCE [LARGE SCALE GENOMIC DNA]</scope>
    <source>
        <strain evidence="3">JCM 17316</strain>
    </source>
</reference>
<dbReference type="Proteomes" id="UP001500266">
    <property type="component" value="Unassembled WGS sequence"/>
</dbReference>
<accession>A0ABP7YHD3</accession>
<dbReference type="SUPFAM" id="SSF53474">
    <property type="entry name" value="alpha/beta-Hydrolases"/>
    <property type="match status" value="1"/>
</dbReference>
<dbReference type="Gene3D" id="3.40.50.1820">
    <property type="entry name" value="alpha/beta hydrolase"/>
    <property type="match status" value="1"/>
</dbReference>
<dbReference type="GO" id="GO:0016787">
    <property type="term" value="F:hydrolase activity"/>
    <property type="evidence" value="ECO:0007669"/>
    <property type="project" value="UniProtKB-KW"/>
</dbReference>
<evidence type="ECO:0000259" key="1">
    <source>
        <dbReference type="Pfam" id="PF12697"/>
    </source>
</evidence>
<evidence type="ECO:0000313" key="2">
    <source>
        <dbReference type="EMBL" id="GAA4136192.1"/>
    </source>
</evidence>
<name>A0ABP7YHD3_9ACTN</name>
<protein>
    <submittedName>
        <fullName evidence="2">Alpha/beta hydrolase</fullName>
    </submittedName>
</protein>
<keyword evidence="3" id="KW-1185">Reference proteome</keyword>
<feature type="domain" description="AB hydrolase-1" evidence="1">
    <location>
        <begin position="39"/>
        <end position="265"/>
    </location>
</feature>
<sequence>MAPTTTAAASVRPITVDAGATRLSGLLAAPPRRPPRAALVALHGGGMRARYFHGEVEPGQSLLEHAAGHGYLAVALDRPGYGLSAGTLPEGTGLAEQVRLVRAALTCLAGRHATGAGFVLLGHSLGGKVALLVAAEDDRVRAVDVSGVGHRWAADPERTRDAGGFGAHRLHWGPLGLYPPGTFQFARDLAGPLPPREAADVTSWPDRYDAVAGRIRVPVRLTFAEHERWWRHDEDTLRDMTARLSSPVVRVERLAGTGHNISLSRVARTYHARALAFFDSCLGASRDTQDADQTDGTGF</sequence>
<keyword evidence="2" id="KW-0378">Hydrolase</keyword>
<dbReference type="InterPro" id="IPR000073">
    <property type="entry name" value="AB_hydrolase_1"/>
</dbReference>
<dbReference type="Pfam" id="PF12697">
    <property type="entry name" value="Abhydrolase_6"/>
    <property type="match status" value="1"/>
</dbReference>
<comment type="caution">
    <text evidence="2">The sequence shown here is derived from an EMBL/GenBank/DDBJ whole genome shotgun (WGS) entry which is preliminary data.</text>
</comment>
<organism evidence="2 3">
    <name type="scientific">Actinomadura keratinilytica</name>
    <dbReference type="NCBI Taxonomy" id="547461"/>
    <lineage>
        <taxon>Bacteria</taxon>
        <taxon>Bacillati</taxon>
        <taxon>Actinomycetota</taxon>
        <taxon>Actinomycetes</taxon>
        <taxon>Streptosporangiales</taxon>
        <taxon>Thermomonosporaceae</taxon>
        <taxon>Actinomadura</taxon>
    </lineage>
</organism>
<gene>
    <name evidence="2" type="ORF">GCM10022416_19620</name>
</gene>